<evidence type="ECO:0000313" key="5">
    <source>
        <dbReference type="EMBL" id="NIJ13021.1"/>
    </source>
</evidence>
<proteinExistence type="predicted"/>
<dbReference type="Proteomes" id="UP000545493">
    <property type="component" value="Unassembled WGS sequence"/>
</dbReference>
<dbReference type="CDD" id="cd00090">
    <property type="entry name" value="HTH_ARSR"/>
    <property type="match status" value="1"/>
</dbReference>
<dbReference type="InterPro" id="IPR036388">
    <property type="entry name" value="WH-like_DNA-bd_sf"/>
</dbReference>
<dbReference type="EMBL" id="JAAOYM010000001">
    <property type="protein sequence ID" value="NIJ13021.1"/>
    <property type="molecule type" value="Genomic_DNA"/>
</dbReference>
<keyword evidence="3" id="KW-0804">Transcription</keyword>
<dbReference type="AlphaFoldDB" id="A0A7X5URU1"/>
<dbReference type="InterPro" id="IPR011991">
    <property type="entry name" value="ArsR-like_HTH"/>
</dbReference>
<dbReference type="Pfam" id="PF01022">
    <property type="entry name" value="HTH_5"/>
    <property type="match status" value="1"/>
</dbReference>
<protein>
    <submittedName>
        <fullName evidence="5">ArsR family transcriptional regulator</fullName>
    </submittedName>
</protein>
<keyword evidence="1" id="KW-0805">Transcription regulation</keyword>
<dbReference type="PANTHER" id="PTHR33154:SF18">
    <property type="entry name" value="ARSENICAL RESISTANCE OPERON REPRESSOR"/>
    <property type="match status" value="1"/>
</dbReference>
<dbReference type="InterPro" id="IPR001845">
    <property type="entry name" value="HTH_ArsR_DNA-bd_dom"/>
</dbReference>
<dbReference type="GO" id="GO:0003700">
    <property type="term" value="F:DNA-binding transcription factor activity"/>
    <property type="evidence" value="ECO:0007669"/>
    <property type="project" value="InterPro"/>
</dbReference>
<dbReference type="NCBIfam" id="NF033788">
    <property type="entry name" value="HTH_metalloreg"/>
    <property type="match status" value="1"/>
</dbReference>
<accession>A0A7X5URU1</accession>
<dbReference type="SUPFAM" id="SSF46785">
    <property type="entry name" value="Winged helix' DNA-binding domain"/>
    <property type="match status" value="1"/>
</dbReference>
<keyword evidence="2" id="KW-0238">DNA-binding</keyword>
<organism evidence="5 6">
    <name type="scientific">Saccharomonospora amisosensis</name>
    <dbReference type="NCBI Taxonomy" id="1128677"/>
    <lineage>
        <taxon>Bacteria</taxon>
        <taxon>Bacillati</taxon>
        <taxon>Actinomycetota</taxon>
        <taxon>Actinomycetes</taxon>
        <taxon>Pseudonocardiales</taxon>
        <taxon>Pseudonocardiaceae</taxon>
        <taxon>Saccharomonospora</taxon>
    </lineage>
</organism>
<dbReference type="RefSeq" id="WP_167172506.1">
    <property type="nucleotide sequence ID" value="NZ_JAAOYM010000001.1"/>
</dbReference>
<evidence type="ECO:0000256" key="1">
    <source>
        <dbReference type="ARBA" id="ARBA00023015"/>
    </source>
</evidence>
<evidence type="ECO:0000313" key="6">
    <source>
        <dbReference type="Proteomes" id="UP000545493"/>
    </source>
</evidence>
<dbReference type="InterPro" id="IPR036390">
    <property type="entry name" value="WH_DNA-bd_sf"/>
</dbReference>
<dbReference type="PROSITE" id="PS50987">
    <property type="entry name" value="HTH_ARSR_2"/>
    <property type="match status" value="1"/>
</dbReference>
<keyword evidence="6" id="KW-1185">Reference proteome</keyword>
<evidence type="ECO:0000256" key="2">
    <source>
        <dbReference type="ARBA" id="ARBA00023125"/>
    </source>
</evidence>
<feature type="domain" description="HTH arsR-type" evidence="4">
    <location>
        <begin position="4"/>
        <end position="98"/>
    </location>
</feature>
<reference evidence="5 6" key="1">
    <citation type="submission" date="2020-03" db="EMBL/GenBank/DDBJ databases">
        <title>Sequencing the genomes of 1000 actinobacteria strains.</title>
        <authorList>
            <person name="Klenk H.-P."/>
        </authorList>
    </citation>
    <scope>NUCLEOTIDE SEQUENCE [LARGE SCALE GENOMIC DNA]</scope>
    <source>
        <strain evidence="5 6">DSM 45685</strain>
    </source>
</reference>
<gene>
    <name evidence="5" type="ORF">FHU38_003365</name>
</gene>
<dbReference type="GO" id="GO:0003677">
    <property type="term" value="F:DNA binding"/>
    <property type="evidence" value="ECO:0007669"/>
    <property type="project" value="UniProtKB-KW"/>
</dbReference>
<dbReference type="PRINTS" id="PR00778">
    <property type="entry name" value="HTHARSR"/>
</dbReference>
<evidence type="ECO:0000256" key="3">
    <source>
        <dbReference type="ARBA" id="ARBA00023163"/>
    </source>
</evidence>
<dbReference type="Gene3D" id="1.10.10.10">
    <property type="entry name" value="Winged helix-like DNA-binding domain superfamily/Winged helix DNA-binding domain"/>
    <property type="match status" value="1"/>
</dbReference>
<dbReference type="InterPro" id="IPR051081">
    <property type="entry name" value="HTH_MetalResp_TranReg"/>
</dbReference>
<comment type="caution">
    <text evidence="5">The sequence shown here is derived from an EMBL/GenBank/DDBJ whole genome shotgun (WGS) entry which is preliminary data.</text>
</comment>
<name>A0A7X5URU1_9PSEU</name>
<evidence type="ECO:0000259" key="4">
    <source>
        <dbReference type="PROSITE" id="PS50987"/>
    </source>
</evidence>
<sequence length="105" mass="11976">MHVEAQEMYELYARVCKAIAEPMRLSIIEELRDGHRTVGEIVDALGTSQPNASQHLRMLSDRGILTARRDGNNVYYALTSHKIVQAVDLLCEFMREQGCQDRPED</sequence>
<dbReference type="PANTHER" id="PTHR33154">
    <property type="entry name" value="TRANSCRIPTIONAL REGULATOR, ARSR FAMILY"/>
    <property type="match status" value="1"/>
</dbReference>
<dbReference type="SMART" id="SM00418">
    <property type="entry name" value="HTH_ARSR"/>
    <property type="match status" value="1"/>
</dbReference>